<keyword evidence="4 13" id="KW-0812">Transmembrane</keyword>
<dbReference type="InterPro" id="IPR008271">
    <property type="entry name" value="Ser/Thr_kinase_AS"/>
</dbReference>
<dbReference type="InterPro" id="IPR000719">
    <property type="entry name" value="Prot_kinase_dom"/>
</dbReference>
<evidence type="ECO:0000256" key="12">
    <source>
        <dbReference type="PROSITE-ProRule" id="PRU10141"/>
    </source>
</evidence>
<dbReference type="AlphaFoldDB" id="A0A5N5MP93"/>
<keyword evidence="6 12" id="KW-0547">Nucleotide-binding</keyword>
<evidence type="ECO:0000256" key="1">
    <source>
        <dbReference type="ARBA" id="ARBA00004479"/>
    </source>
</evidence>
<dbReference type="PROSITE" id="PS00107">
    <property type="entry name" value="PROTEIN_KINASE_ATP"/>
    <property type="match status" value="1"/>
</dbReference>
<dbReference type="Gene3D" id="3.30.200.20">
    <property type="entry name" value="Phosphorylase Kinase, domain 1"/>
    <property type="match status" value="1"/>
</dbReference>
<dbReference type="Pfam" id="PF12819">
    <property type="entry name" value="Malectin_like"/>
    <property type="match status" value="1"/>
</dbReference>
<dbReference type="GO" id="GO:0016020">
    <property type="term" value="C:membrane"/>
    <property type="evidence" value="ECO:0007669"/>
    <property type="project" value="UniProtKB-SubCell"/>
</dbReference>
<sequence length="822" mass="92664">MESILHLLFLLQFLSLLSSSESYNPQVKYFINCGSASNVDLNSTRIFVGDKNSNPSFSVGKSNSVQNENPIPGISPLYHTARTYTKIFRYMLDITQNGSYLVRLHFFPFSFKKTHLNDALFNVSASNFSLLSNFSVRNSSTEFPVIKEFFLTIPKGNFDICIIPADETRFAFVNAIEAFLLPPDFFIDDPTAIPPLRTKDGALRTLYRINVGGSQVTDTLWRNWVPDDDYLTFPSSVTTYSYDGQLQESRQGRFVVKEIAPDAVYNTFKNMSIDNNGPSNIPNITWRFNVSKEARHLVRVHVCDLVSPSPGTVSFYLNISANIREVIDPNSYGISEMRTPLFYDYMVSSDYSGYMSFSIAPNETSIKKVAFLNGLEIMEFLGSSTINMPVEHEKRKHLALIIGSAGGVALIMVLILLLLLCLRLRRLNPVKALILKNEFLYGRGRSPSWTTERTENASIITNLNLKLKMSLAEILVATENFNSELLIGEGGFGKVYKGTLESGMKVAVKRSDSSHGQGLPEFQTEIIVLSRIQHRHLVSLVGYCDEGLEMILVYEFMEKGTLRDHLYDRKECLKNPSAETEFTWKQRLEICIGSAKGLHYLHTGPDGGIFHRDVKSTNILLDEHYVAKVADFGLSQSGMPDPDHISTCLKGSFGYVDPEYFRTLQLTNKSDVYSFGVILLEVLCARPPIVNSKQRVEINLAEWGMFWQKEGQLEKIIDPLLVGHINRNSLRKFGEIAEKCLKPRGADRPNMLDVCWDLEYALQLQQTPTHREAHEDSTTTAASTDLALPPMQNLSYNMFPVDDYSDTTASAVFSQLRVNDSR</sequence>
<dbReference type="Proteomes" id="UP000326939">
    <property type="component" value="Chromosome 5"/>
</dbReference>
<evidence type="ECO:0000256" key="8">
    <source>
        <dbReference type="ARBA" id="ARBA00022840"/>
    </source>
</evidence>
<feature type="transmembrane region" description="Helical" evidence="13">
    <location>
        <begin position="398"/>
        <end position="422"/>
    </location>
</feature>
<keyword evidence="9 13" id="KW-1133">Transmembrane helix</keyword>
<dbReference type="Pfam" id="PF07714">
    <property type="entry name" value="PK_Tyr_Ser-Thr"/>
    <property type="match status" value="1"/>
</dbReference>
<evidence type="ECO:0000256" key="14">
    <source>
        <dbReference type="SAM" id="SignalP"/>
    </source>
</evidence>
<dbReference type="PANTHER" id="PTHR45631:SF68">
    <property type="entry name" value="REPEAT FAMILY PROTEIN, PUTATIVE, EXPRESSED-RELATED"/>
    <property type="match status" value="1"/>
</dbReference>
<evidence type="ECO:0000256" key="10">
    <source>
        <dbReference type="ARBA" id="ARBA00023136"/>
    </source>
</evidence>
<evidence type="ECO:0000256" key="2">
    <source>
        <dbReference type="ARBA" id="ARBA00022527"/>
    </source>
</evidence>
<dbReference type="Gene3D" id="1.10.510.10">
    <property type="entry name" value="Transferase(Phosphotransferase) domain 1"/>
    <property type="match status" value="1"/>
</dbReference>
<feature type="signal peptide" evidence="14">
    <location>
        <begin position="1"/>
        <end position="22"/>
    </location>
</feature>
<keyword evidence="3" id="KW-0808">Transferase</keyword>
<dbReference type="InterPro" id="IPR011009">
    <property type="entry name" value="Kinase-like_dom_sf"/>
</dbReference>
<evidence type="ECO:0000313" key="16">
    <source>
        <dbReference type="EMBL" id="KAB5556990.1"/>
    </source>
</evidence>
<dbReference type="InterPro" id="IPR017441">
    <property type="entry name" value="Protein_kinase_ATP_BS"/>
</dbReference>
<feature type="chain" id="PRO_5024324060" description="Protein kinase domain-containing protein" evidence="14">
    <location>
        <begin position="23"/>
        <end position="822"/>
    </location>
</feature>
<dbReference type="FunFam" id="3.30.200.20:FF:000039">
    <property type="entry name" value="receptor-like protein kinase FERONIA"/>
    <property type="match status" value="1"/>
</dbReference>
<dbReference type="PANTHER" id="PTHR45631">
    <property type="entry name" value="OS07G0107800 PROTEIN-RELATED"/>
    <property type="match status" value="1"/>
</dbReference>
<evidence type="ECO:0000256" key="7">
    <source>
        <dbReference type="ARBA" id="ARBA00022777"/>
    </source>
</evidence>
<dbReference type="FunFam" id="2.60.120.430:FF:000013">
    <property type="entry name" value="Putative receptor-like protein kinase"/>
    <property type="match status" value="1"/>
</dbReference>
<protein>
    <recommendedName>
        <fullName evidence="15">Protein kinase domain-containing protein</fullName>
    </recommendedName>
</protein>
<keyword evidence="11" id="KW-0325">Glycoprotein</keyword>
<dbReference type="PROSITE" id="PS00108">
    <property type="entry name" value="PROTEIN_KINASE_ST"/>
    <property type="match status" value="1"/>
</dbReference>
<evidence type="ECO:0000256" key="13">
    <source>
        <dbReference type="SAM" id="Phobius"/>
    </source>
</evidence>
<dbReference type="GO" id="GO:0004674">
    <property type="term" value="F:protein serine/threonine kinase activity"/>
    <property type="evidence" value="ECO:0007669"/>
    <property type="project" value="UniProtKB-KW"/>
</dbReference>
<dbReference type="FunFam" id="2.60.120.430:FF:000005">
    <property type="entry name" value="Putative receptor-like protein kinase"/>
    <property type="match status" value="1"/>
</dbReference>
<evidence type="ECO:0000256" key="9">
    <source>
        <dbReference type="ARBA" id="ARBA00022989"/>
    </source>
</evidence>
<dbReference type="InterPro" id="IPR024788">
    <property type="entry name" value="Malectin-like_Carb-bd_dom"/>
</dbReference>
<evidence type="ECO:0000259" key="15">
    <source>
        <dbReference type="PROSITE" id="PS50011"/>
    </source>
</evidence>
<gene>
    <name evidence="16" type="ORF">DKX38_007899</name>
</gene>
<keyword evidence="10 13" id="KW-0472">Membrane</keyword>
<evidence type="ECO:0000256" key="6">
    <source>
        <dbReference type="ARBA" id="ARBA00022741"/>
    </source>
</evidence>
<keyword evidence="7" id="KW-0418">Kinase</keyword>
<proteinExistence type="predicted"/>
<comment type="subcellular location">
    <subcellularLocation>
        <location evidence="1">Membrane</location>
        <topology evidence="1">Single-pass type I membrane protein</topology>
    </subcellularLocation>
</comment>
<dbReference type="GO" id="GO:0005524">
    <property type="term" value="F:ATP binding"/>
    <property type="evidence" value="ECO:0007669"/>
    <property type="project" value="UniProtKB-UniRule"/>
</dbReference>
<organism evidence="16 17">
    <name type="scientific">Salix brachista</name>
    <dbReference type="NCBI Taxonomy" id="2182728"/>
    <lineage>
        <taxon>Eukaryota</taxon>
        <taxon>Viridiplantae</taxon>
        <taxon>Streptophyta</taxon>
        <taxon>Embryophyta</taxon>
        <taxon>Tracheophyta</taxon>
        <taxon>Spermatophyta</taxon>
        <taxon>Magnoliopsida</taxon>
        <taxon>eudicotyledons</taxon>
        <taxon>Gunneridae</taxon>
        <taxon>Pentapetalae</taxon>
        <taxon>rosids</taxon>
        <taxon>fabids</taxon>
        <taxon>Malpighiales</taxon>
        <taxon>Salicaceae</taxon>
        <taxon>Saliceae</taxon>
        <taxon>Salix</taxon>
    </lineage>
</organism>
<keyword evidence="8 12" id="KW-0067">ATP-binding</keyword>
<feature type="domain" description="Protein kinase" evidence="15">
    <location>
        <begin position="481"/>
        <end position="763"/>
    </location>
</feature>
<dbReference type="SMART" id="SM00220">
    <property type="entry name" value="S_TKc"/>
    <property type="match status" value="1"/>
</dbReference>
<name>A0A5N5MP93_9ROSI</name>
<evidence type="ECO:0000313" key="17">
    <source>
        <dbReference type="Proteomes" id="UP000326939"/>
    </source>
</evidence>
<reference evidence="17" key="1">
    <citation type="journal article" date="2019" name="Gigascience">
        <title>De novo genome assembly of the endangered Acer yangbiense, a plant species with extremely small populations endemic to Yunnan Province, China.</title>
        <authorList>
            <person name="Yang J."/>
            <person name="Wariss H.M."/>
            <person name="Tao L."/>
            <person name="Zhang R."/>
            <person name="Yun Q."/>
            <person name="Hollingsworth P."/>
            <person name="Dao Z."/>
            <person name="Luo G."/>
            <person name="Guo H."/>
            <person name="Ma Y."/>
            <person name="Sun W."/>
        </authorList>
    </citation>
    <scope>NUCLEOTIDE SEQUENCE [LARGE SCALE GENOMIC DNA]</scope>
    <source>
        <strain evidence="17">cv. br00</strain>
    </source>
</reference>
<comment type="caution">
    <text evidence="16">The sequence shown here is derived from an EMBL/GenBank/DDBJ whole genome shotgun (WGS) entry which is preliminary data.</text>
</comment>
<evidence type="ECO:0000256" key="3">
    <source>
        <dbReference type="ARBA" id="ARBA00022679"/>
    </source>
</evidence>
<keyword evidence="17" id="KW-1185">Reference proteome</keyword>
<evidence type="ECO:0000256" key="5">
    <source>
        <dbReference type="ARBA" id="ARBA00022729"/>
    </source>
</evidence>
<dbReference type="EMBL" id="VDCV01000005">
    <property type="protein sequence ID" value="KAB5556990.1"/>
    <property type="molecule type" value="Genomic_DNA"/>
</dbReference>
<feature type="binding site" evidence="12">
    <location>
        <position position="509"/>
    </location>
    <ligand>
        <name>ATP</name>
        <dbReference type="ChEBI" id="CHEBI:30616"/>
    </ligand>
</feature>
<dbReference type="PROSITE" id="PS50011">
    <property type="entry name" value="PROTEIN_KINASE_DOM"/>
    <property type="match status" value="1"/>
</dbReference>
<keyword evidence="5 14" id="KW-0732">Signal</keyword>
<dbReference type="InterPro" id="IPR001245">
    <property type="entry name" value="Ser-Thr/Tyr_kinase_cat_dom"/>
</dbReference>
<keyword evidence="2" id="KW-0723">Serine/threonine-protein kinase</keyword>
<accession>A0A5N5MP93</accession>
<dbReference type="FunFam" id="1.10.510.10:FF:000252">
    <property type="entry name" value="Receptor-like protein kinase FERONIA"/>
    <property type="match status" value="1"/>
</dbReference>
<dbReference type="SUPFAM" id="SSF56112">
    <property type="entry name" value="Protein kinase-like (PK-like)"/>
    <property type="match status" value="1"/>
</dbReference>
<evidence type="ECO:0000256" key="4">
    <source>
        <dbReference type="ARBA" id="ARBA00022692"/>
    </source>
</evidence>
<dbReference type="Gene3D" id="2.60.120.430">
    <property type="entry name" value="Galactose-binding lectin"/>
    <property type="match status" value="2"/>
</dbReference>
<evidence type="ECO:0000256" key="11">
    <source>
        <dbReference type="ARBA" id="ARBA00023180"/>
    </source>
</evidence>